<sequence>MADSSQTMQILRSLELGLTTGLPEAIVNDLALLGQRFKIASEVQVALEAGALDRLRSLLLANVDSVTKGVAQTLAEAVPTLCRCGDTSAKVIQQVEVLLIFLRDNFLAVPERVSCADDVFRSMLRATEGPPALRGVVLNVFPLNRWSDLNFKRFSATAADELADTINNLSDRGGVNLSPEEVLEVLGLIADHPKARCRTVAKICLRAAKLLNVPDSLSLLRFIVTTRLVGGLMFHLNMNASGCRGMCTRETLALSVRLVSHDEDTNSRMVCQGLLNIVGSIIEGTTPGDLHCEALEVLLRCIANGSSMLDAVQNHLLLNHAVVCASGGSAKLRSKANEVYMEFLKQAKAHHFMRAMEDALFSNIAFFLRKELTVESQILLLTFVQKTLEKSVEINKERQVKDNMHHHSLHMIIPPLMSSSNAQVKNLATIINSRLSA</sequence>
<evidence type="ECO:0000313" key="2">
    <source>
        <dbReference type="RefSeq" id="XP_003742620.1"/>
    </source>
</evidence>
<dbReference type="GeneID" id="100903507"/>
<reference evidence="2" key="1">
    <citation type="submission" date="2025-08" db="UniProtKB">
        <authorList>
            <consortium name="RefSeq"/>
        </authorList>
    </citation>
    <scope>IDENTIFICATION</scope>
</reference>
<protein>
    <submittedName>
        <fullName evidence="2">Uncharacterized protein LOC100903507</fullName>
    </submittedName>
</protein>
<name>A0AAJ6QSK7_9ACAR</name>
<organism evidence="1 2">
    <name type="scientific">Galendromus occidentalis</name>
    <name type="common">western predatory mite</name>
    <dbReference type="NCBI Taxonomy" id="34638"/>
    <lineage>
        <taxon>Eukaryota</taxon>
        <taxon>Metazoa</taxon>
        <taxon>Ecdysozoa</taxon>
        <taxon>Arthropoda</taxon>
        <taxon>Chelicerata</taxon>
        <taxon>Arachnida</taxon>
        <taxon>Acari</taxon>
        <taxon>Parasitiformes</taxon>
        <taxon>Mesostigmata</taxon>
        <taxon>Gamasina</taxon>
        <taxon>Phytoseioidea</taxon>
        <taxon>Phytoseiidae</taxon>
        <taxon>Typhlodrominae</taxon>
        <taxon>Galendromus</taxon>
    </lineage>
</organism>
<evidence type="ECO:0000313" key="1">
    <source>
        <dbReference type="Proteomes" id="UP000694867"/>
    </source>
</evidence>
<proteinExistence type="predicted"/>
<gene>
    <name evidence="2" type="primary">LOC100903507</name>
</gene>
<dbReference type="Proteomes" id="UP000694867">
    <property type="component" value="Unplaced"/>
</dbReference>
<dbReference type="AlphaFoldDB" id="A0AAJ6QSK7"/>
<dbReference type="RefSeq" id="XP_003742620.1">
    <property type="nucleotide sequence ID" value="XM_003742572.2"/>
</dbReference>
<dbReference type="KEGG" id="goe:100903507"/>
<accession>A0AAJ6QSK7</accession>
<keyword evidence="1" id="KW-1185">Reference proteome</keyword>